<sequence length="390" mass="43027">MPRTSRPLSSVLPPLICGTATFNSLYNLDPYALPTTSIVHQALSLGIRAFDTSPYYGPAEELVGRALDTAFVRENYPREDYFLLTKVGRIANSEFDYSAEWVRYSVQRSIKRLRTAYLDVVFCHDVEFVSAPDVLTAVRELRRIRDEEGSIKYIGISGYPVTVLCELSETVLRETGEPLDAVMSYANFTLQNTTLSSIGVARLRDARVDVVLNASLLGMGLLRGKGVPVGGKGDWHPAEEGLRRACREASKFCDGYGEKIECVAIRYAVENWIQEGSSVGSRGNPTSGAPPRRETMGPGGGNRLGVSVMGCSSVEELEETMRLWRNVLDGLEDGEQIAIAAGRWRGGHEWSVAKRKEMLILAAGIREVLGKWVDFAWPSPNPGYVNQRPS</sequence>
<organism evidence="4 5">
    <name type="scientific">Glutinoglossum americanum</name>
    <dbReference type="NCBI Taxonomy" id="1670608"/>
    <lineage>
        <taxon>Eukaryota</taxon>
        <taxon>Fungi</taxon>
        <taxon>Dikarya</taxon>
        <taxon>Ascomycota</taxon>
        <taxon>Pezizomycotina</taxon>
        <taxon>Geoglossomycetes</taxon>
        <taxon>Geoglossales</taxon>
        <taxon>Geoglossaceae</taxon>
        <taxon>Glutinoglossum</taxon>
    </lineage>
</organism>
<evidence type="ECO:0000256" key="1">
    <source>
        <dbReference type="ARBA" id="ARBA00023002"/>
    </source>
</evidence>
<dbReference type="Proteomes" id="UP000698800">
    <property type="component" value="Unassembled WGS sequence"/>
</dbReference>
<accession>A0A9P8I0J6</accession>
<evidence type="ECO:0000313" key="4">
    <source>
        <dbReference type="EMBL" id="KAH0536201.1"/>
    </source>
</evidence>
<feature type="domain" description="NADP-dependent oxidoreductase" evidence="3">
    <location>
        <begin position="14"/>
        <end position="329"/>
    </location>
</feature>
<dbReference type="GO" id="GO:0005829">
    <property type="term" value="C:cytosol"/>
    <property type="evidence" value="ECO:0007669"/>
    <property type="project" value="TreeGrafter"/>
</dbReference>
<dbReference type="InterPro" id="IPR023210">
    <property type="entry name" value="NADP_OxRdtase_dom"/>
</dbReference>
<dbReference type="GO" id="GO:0045290">
    <property type="term" value="F:D-arabinose 1-dehydrogenase [NAD(P)+] activity"/>
    <property type="evidence" value="ECO:0007669"/>
    <property type="project" value="InterPro"/>
</dbReference>
<feature type="compositionally biased region" description="Polar residues" evidence="2">
    <location>
        <begin position="277"/>
        <end position="287"/>
    </location>
</feature>
<dbReference type="Gene3D" id="3.20.20.100">
    <property type="entry name" value="NADP-dependent oxidoreductase domain"/>
    <property type="match status" value="1"/>
</dbReference>
<dbReference type="EMBL" id="JAGHQL010000226">
    <property type="protein sequence ID" value="KAH0536201.1"/>
    <property type="molecule type" value="Genomic_DNA"/>
</dbReference>
<dbReference type="PANTHER" id="PTHR42686:SF1">
    <property type="entry name" value="GH17980P-RELATED"/>
    <property type="match status" value="1"/>
</dbReference>
<dbReference type="FunFam" id="3.20.20.100:FF:000037">
    <property type="entry name" value="L-galactose dehydrogenase (L-GalDH)"/>
    <property type="match status" value="1"/>
</dbReference>
<dbReference type="OrthoDB" id="5286008at2759"/>
<reference evidence="4" key="1">
    <citation type="submission" date="2021-03" db="EMBL/GenBank/DDBJ databases">
        <title>Comparative genomics and phylogenomic investigation of the class Geoglossomycetes provide insights into ecological specialization and systematics.</title>
        <authorList>
            <person name="Melie T."/>
            <person name="Pirro S."/>
            <person name="Miller A.N."/>
            <person name="Quandt A."/>
        </authorList>
    </citation>
    <scope>NUCLEOTIDE SEQUENCE</scope>
    <source>
        <strain evidence="4">GBOQ0MN5Z8</strain>
    </source>
</reference>
<dbReference type="InterPro" id="IPR036812">
    <property type="entry name" value="NAD(P)_OxRdtase_dom_sf"/>
</dbReference>
<dbReference type="PANTHER" id="PTHR42686">
    <property type="entry name" value="GH17980P-RELATED"/>
    <property type="match status" value="1"/>
</dbReference>
<dbReference type="Pfam" id="PF00248">
    <property type="entry name" value="Aldo_ket_red"/>
    <property type="match status" value="1"/>
</dbReference>
<gene>
    <name evidence="4" type="ORF">FGG08_006909</name>
</gene>
<dbReference type="GO" id="GO:0070485">
    <property type="term" value="P:dehydro-D-arabinono-1,4-lactone biosynthetic process"/>
    <property type="evidence" value="ECO:0007669"/>
    <property type="project" value="TreeGrafter"/>
</dbReference>
<protein>
    <recommendedName>
        <fullName evidence="3">NADP-dependent oxidoreductase domain-containing protein</fullName>
    </recommendedName>
</protein>
<keyword evidence="5" id="KW-1185">Reference proteome</keyword>
<evidence type="ECO:0000259" key="3">
    <source>
        <dbReference type="Pfam" id="PF00248"/>
    </source>
</evidence>
<dbReference type="SUPFAM" id="SSF51430">
    <property type="entry name" value="NAD(P)-linked oxidoreductase"/>
    <property type="match status" value="1"/>
</dbReference>
<comment type="caution">
    <text evidence="4">The sequence shown here is derived from an EMBL/GenBank/DDBJ whole genome shotgun (WGS) entry which is preliminary data.</text>
</comment>
<dbReference type="InterPro" id="IPR044480">
    <property type="entry name" value="Ara2-like"/>
</dbReference>
<evidence type="ECO:0000313" key="5">
    <source>
        <dbReference type="Proteomes" id="UP000698800"/>
    </source>
</evidence>
<feature type="region of interest" description="Disordered" evidence="2">
    <location>
        <begin position="277"/>
        <end position="302"/>
    </location>
</feature>
<evidence type="ECO:0000256" key="2">
    <source>
        <dbReference type="SAM" id="MobiDB-lite"/>
    </source>
</evidence>
<keyword evidence="1" id="KW-0560">Oxidoreductase</keyword>
<name>A0A9P8I0J6_9PEZI</name>
<dbReference type="CDD" id="cd19164">
    <property type="entry name" value="AKR_ARA2"/>
    <property type="match status" value="1"/>
</dbReference>
<dbReference type="InterPro" id="IPR020471">
    <property type="entry name" value="AKR"/>
</dbReference>
<proteinExistence type="predicted"/>
<dbReference type="AlphaFoldDB" id="A0A9P8I0J6"/>